<gene>
    <name evidence="2" type="ORF">OS493_001712</name>
</gene>
<sequence>MSAEDRYRTGLDLLVQRSDRLQQVQLLLVRRRIAQDLPILVALKDPTQLPATLGDKPSEEVEIGDDGEYEDYSVTDDIVLLKGEFDLVSNHKEEDIRRELEEIFSRKFPGITMYDFEFVKRDRNIISTPVVKEGHQWDFAHVKHLCGNGRLYVRLITSKEEMEQKDATLTTSSQLSQGSASTSFSRMPSHASASATVRLSDVPHSAPVSDVPPAVSDDDDLPEFGAAQSMPTTEQKVARLAAVFPVIPLPVIRNALLSLLFLTEAQKGLLRRNPLENRVIFMASGQKSCTTTPYAFTLKLDIHEPYLNGIYQII</sequence>
<evidence type="ECO:0000313" key="3">
    <source>
        <dbReference type="Proteomes" id="UP001163046"/>
    </source>
</evidence>
<dbReference type="EMBL" id="MU826826">
    <property type="protein sequence ID" value="KAJ7374985.1"/>
    <property type="molecule type" value="Genomic_DNA"/>
</dbReference>
<dbReference type="AlphaFoldDB" id="A0A9X0CTH6"/>
<reference evidence="2" key="1">
    <citation type="submission" date="2023-01" db="EMBL/GenBank/DDBJ databases">
        <title>Genome assembly of the deep-sea coral Lophelia pertusa.</title>
        <authorList>
            <person name="Herrera S."/>
            <person name="Cordes E."/>
        </authorList>
    </citation>
    <scope>NUCLEOTIDE SEQUENCE</scope>
    <source>
        <strain evidence="2">USNM1676648</strain>
        <tissue evidence="2">Polyp</tissue>
    </source>
</reference>
<organism evidence="2 3">
    <name type="scientific">Desmophyllum pertusum</name>
    <dbReference type="NCBI Taxonomy" id="174260"/>
    <lineage>
        <taxon>Eukaryota</taxon>
        <taxon>Metazoa</taxon>
        <taxon>Cnidaria</taxon>
        <taxon>Anthozoa</taxon>
        <taxon>Hexacorallia</taxon>
        <taxon>Scleractinia</taxon>
        <taxon>Caryophylliina</taxon>
        <taxon>Caryophylliidae</taxon>
        <taxon>Desmophyllum</taxon>
    </lineage>
</organism>
<evidence type="ECO:0000256" key="1">
    <source>
        <dbReference type="SAM" id="MobiDB-lite"/>
    </source>
</evidence>
<evidence type="ECO:0000313" key="2">
    <source>
        <dbReference type="EMBL" id="KAJ7374985.1"/>
    </source>
</evidence>
<accession>A0A9X0CTH6</accession>
<proteinExistence type="predicted"/>
<keyword evidence="3" id="KW-1185">Reference proteome</keyword>
<dbReference type="OrthoDB" id="5989203at2759"/>
<feature type="region of interest" description="Disordered" evidence="1">
    <location>
        <begin position="164"/>
        <end position="187"/>
    </location>
</feature>
<comment type="caution">
    <text evidence="2">The sequence shown here is derived from an EMBL/GenBank/DDBJ whole genome shotgun (WGS) entry which is preliminary data.</text>
</comment>
<dbReference type="Proteomes" id="UP001163046">
    <property type="component" value="Unassembled WGS sequence"/>
</dbReference>
<name>A0A9X0CTH6_9CNID</name>
<feature type="compositionally biased region" description="Low complexity" evidence="1">
    <location>
        <begin position="167"/>
        <end position="185"/>
    </location>
</feature>
<protein>
    <submittedName>
        <fullName evidence="2">Uncharacterized protein</fullName>
    </submittedName>
</protein>